<dbReference type="GO" id="GO:0016567">
    <property type="term" value="P:protein ubiquitination"/>
    <property type="evidence" value="ECO:0007669"/>
    <property type="project" value="TreeGrafter"/>
</dbReference>
<dbReference type="InterPro" id="IPR013083">
    <property type="entry name" value="Znf_RING/FYVE/PHD"/>
</dbReference>
<feature type="region of interest" description="Disordered" evidence="2">
    <location>
        <begin position="222"/>
        <end position="245"/>
    </location>
</feature>
<sequence>MPQTASATDAASSKSRGKSAGRAGRPLNDTQGSTRRCPICSQPITKAAFEQHYEWELGRLKGNLSPEPVDDFAKSRMRRGAAVAAAQQIASTNKGKGSASAGAGQLDENELLLYQVRASRLKRTVQSNKAGSRKRPRGGNDPYAEGDGNTCFMCGDVLPTDSEMVNRHIDQCLAAQMAGPATTSDDTNGGQVWEEYEWAGQTRVRATAMLEGGLAASGFSVHKKTDEDTDEEIDIDDDGTGEFGESQYSEQHIRAFREGGDGDGENGDTGGGTRIGQELNLLDTNEHNMDVDGAVETSDDSLHTLSGDTKLIIESLKARVRDLESQTTKSSHKCLICLEAYKIPLVSVICWHVHCETCWLQTLATKRLCPQCQKITAPADLRRIYL</sequence>
<feature type="region of interest" description="Disordered" evidence="2">
    <location>
        <begin position="124"/>
        <end position="146"/>
    </location>
</feature>
<dbReference type="STRING" id="645134.A0A0L0H567"/>
<dbReference type="SUPFAM" id="SSF57850">
    <property type="entry name" value="RING/U-box"/>
    <property type="match status" value="1"/>
</dbReference>
<evidence type="ECO:0000256" key="2">
    <source>
        <dbReference type="SAM" id="MobiDB-lite"/>
    </source>
</evidence>
<dbReference type="PANTHER" id="PTHR13459:SF1">
    <property type="entry name" value="E3 UBIQUITIN-PROTEIN LIGASE RNF220 ISOFORM X1"/>
    <property type="match status" value="1"/>
</dbReference>
<dbReference type="InParanoid" id="A0A0L0H567"/>
<feature type="domain" description="RING-type" evidence="3">
    <location>
        <begin position="334"/>
        <end position="373"/>
    </location>
</feature>
<keyword evidence="1" id="KW-0862">Zinc</keyword>
<dbReference type="Gene3D" id="3.30.40.10">
    <property type="entry name" value="Zinc/RING finger domain, C3HC4 (zinc finger)"/>
    <property type="match status" value="1"/>
</dbReference>
<evidence type="ECO:0000256" key="1">
    <source>
        <dbReference type="PROSITE-ProRule" id="PRU00175"/>
    </source>
</evidence>
<dbReference type="VEuPathDB" id="FungiDB:SPPG_08737"/>
<evidence type="ECO:0000259" key="3">
    <source>
        <dbReference type="PROSITE" id="PS50089"/>
    </source>
</evidence>
<reference evidence="4 5" key="1">
    <citation type="submission" date="2009-08" db="EMBL/GenBank/DDBJ databases">
        <title>The Genome Sequence of Spizellomyces punctatus strain DAOM BR117.</title>
        <authorList>
            <consortium name="The Broad Institute Genome Sequencing Platform"/>
            <person name="Russ C."/>
            <person name="Cuomo C."/>
            <person name="Shea T."/>
            <person name="Young S.K."/>
            <person name="Zeng Q."/>
            <person name="Koehrsen M."/>
            <person name="Haas B."/>
            <person name="Borodovsky M."/>
            <person name="Guigo R."/>
            <person name="Alvarado L."/>
            <person name="Berlin A."/>
            <person name="Bochicchio J."/>
            <person name="Borenstein D."/>
            <person name="Chapman S."/>
            <person name="Chen Z."/>
            <person name="Engels R."/>
            <person name="Freedman E."/>
            <person name="Gellesch M."/>
            <person name="Goldberg J."/>
            <person name="Griggs A."/>
            <person name="Gujja S."/>
            <person name="Heiman D."/>
            <person name="Hepburn T."/>
            <person name="Howarth C."/>
            <person name="Jen D."/>
            <person name="Larson L."/>
            <person name="Lewis B."/>
            <person name="Mehta T."/>
            <person name="Park D."/>
            <person name="Pearson M."/>
            <person name="Roberts A."/>
            <person name="Saif S."/>
            <person name="Shenoy N."/>
            <person name="Sisk P."/>
            <person name="Stolte C."/>
            <person name="Sykes S."/>
            <person name="Thomson T."/>
            <person name="Walk T."/>
            <person name="White J."/>
            <person name="Yandava C."/>
            <person name="Burger G."/>
            <person name="Gray M.W."/>
            <person name="Holland P.W.H."/>
            <person name="King N."/>
            <person name="Lang F.B.F."/>
            <person name="Roger A.J."/>
            <person name="Ruiz-Trillo I."/>
            <person name="Lander E."/>
            <person name="Nusbaum C."/>
        </authorList>
    </citation>
    <scope>NUCLEOTIDE SEQUENCE [LARGE SCALE GENOMIC DNA]</scope>
    <source>
        <strain evidence="4 5">DAOM BR117</strain>
    </source>
</reference>
<keyword evidence="5" id="KW-1185">Reference proteome</keyword>
<feature type="region of interest" description="Disordered" evidence="2">
    <location>
        <begin position="1"/>
        <end position="38"/>
    </location>
</feature>
<evidence type="ECO:0000313" key="5">
    <source>
        <dbReference type="Proteomes" id="UP000053201"/>
    </source>
</evidence>
<dbReference type="InterPro" id="IPR031824">
    <property type="entry name" value="RNF220_mid"/>
</dbReference>
<dbReference type="PANTHER" id="PTHR13459">
    <property type="entry name" value="E3 UBIQUITIN-PROTEIN LIGASE RNF220 ISOFORM X1"/>
    <property type="match status" value="1"/>
</dbReference>
<dbReference type="InterPro" id="IPR001841">
    <property type="entry name" value="Znf_RING"/>
</dbReference>
<organism evidence="4 5">
    <name type="scientific">Spizellomyces punctatus (strain DAOM BR117)</name>
    <dbReference type="NCBI Taxonomy" id="645134"/>
    <lineage>
        <taxon>Eukaryota</taxon>
        <taxon>Fungi</taxon>
        <taxon>Fungi incertae sedis</taxon>
        <taxon>Chytridiomycota</taxon>
        <taxon>Chytridiomycota incertae sedis</taxon>
        <taxon>Chytridiomycetes</taxon>
        <taxon>Spizellomycetales</taxon>
        <taxon>Spizellomycetaceae</taxon>
        <taxon>Spizellomyces</taxon>
    </lineage>
</organism>
<keyword evidence="1" id="KW-0479">Metal-binding</keyword>
<dbReference type="GO" id="GO:0008270">
    <property type="term" value="F:zinc ion binding"/>
    <property type="evidence" value="ECO:0007669"/>
    <property type="project" value="UniProtKB-KW"/>
</dbReference>
<evidence type="ECO:0000313" key="4">
    <source>
        <dbReference type="EMBL" id="KNC95873.1"/>
    </source>
</evidence>
<dbReference type="OrthoDB" id="6270329at2759"/>
<dbReference type="OMA" id="CPTCDVK"/>
<dbReference type="Pfam" id="PF15926">
    <property type="entry name" value="RNF220"/>
    <property type="match status" value="1"/>
</dbReference>
<protein>
    <recommendedName>
        <fullName evidence="3">RING-type domain-containing protein</fullName>
    </recommendedName>
</protein>
<dbReference type="InterPro" id="IPR040178">
    <property type="entry name" value="RNF220_RING"/>
</dbReference>
<dbReference type="Pfam" id="PF13923">
    <property type="entry name" value="zf-C3HC4_2"/>
    <property type="match status" value="1"/>
</dbReference>
<dbReference type="PROSITE" id="PS50089">
    <property type="entry name" value="ZF_RING_2"/>
    <property type="match status" value="1"/>
</dbReference>
<dbReference type="Proteomes" id="UP000053201">
    <property type="component" value="Unassembled WGS sequence"/>
</dbReference>
<feature type="compositionally biased region" description="Low complexity" evidence="2">
    <location>
        <begin position="1"/>
        <end position="25"/>
    </location>
</feature>
<feature type="compositionally biased region" description="Acidic residues" evidence="2">
    <location>
        <begin position="227"/>
        <end position="240"/>
    </location>
</feature>
<keyword evidence="1" id="KW-0863">Zinc-finger</keyword>
<gene>
    <name evidence="4" type="ORF">SPPG_08737</name>
</gene>
<proteinExistence type="predicted"/>
<dbReference type="eggNOG" id="ENOG502QR1N">
    <property type="taxonomic scope" value="Eukaryota"/>
</dbReference>
<dbReference type="GO" id="GO:0061630">
    <property type="term" value="F:ubiquitin protein ligase activity"/>
    <property type="evidence" value="ECO:0007669"/>
    <property type="project" value="TreeGrafter"/>
</dbReference>
<dbReference type="AlphaFoldDB" id="A0A0L0H567"/>
<dbReference type="RefSeq" id="XP_016603913.1">
    <property type="nucleotide sequence ID" value="XM_016756891.1"/>
</dbReference>
<dbReference type="CDD" id="cd16563">
    <property type="entry name" value="RING-HC_RNF220"/>
    <property type="match status" value="1"/>
</dbReference>
<dbReference type="GeneID" id="27691879"/>
<name>A0A0L0H567_SPIPD</name>
<dbReference type="EMBL" id="KQ257474">
    <property type="protein sequence ID" value="KNC95873.1"/>
    <property type="molecule type" value="Genomic_DNA"/>
</dbReference>
<dbReference type="InterPro" id="IPR052443">
    <property type="entry name" value="E3_ubiq-ligase_RNF220-like"/>
</dbReference>
<accession>A0A0L0H567</accession>